<dbReference type="InterPro" id="IPR030807">
    <property type="entry name" value="Methyltran_NanM"/>
</dbReference>
<proteinExistence type="predicted"/>
<gene>
    <name evidence="1" type="ORF">BST39_21665</name>
</gene>
<dbReference type="AlphaFoldDB" id="A0A1X0I5M3"/>
<comment type="caution">
    <text evidence="1">The sequence shown here is derived from an EMBL/GenBank/DDBJ whole genome shotgun (WGS) entry which is preliminary data.</text>
</comment>
<evidence type="ECO:0000313" key="2">
    <source>
        <dbReference type="Proteomes" id="UP000192513"/>
    </source>
</evidence>
<organism evidence="1 2">
    <name type="scientific">Mycobacterium paraseoulense</name>
    <dbReference type="NCBI Taxonomy" id="590652"/>
    <lineage>
        <taxon>Bacteria</taxon>
        <taxon>Bacillati</taxon>
        <taxon>Actinomycetota</taxon>
        <taxon>Actinomycetes</taxon>
        <taxon>Mycobacteriales</taxon>
        <taxon>Mycobacteriaceae</taxon>
        <taxon>Mycobacterium</taxon>
    </lineage>
</organism>
<dbReference type="SUPFAM" id="SSF53335">
    <property type="entry name" value="S-adenosyl-L-methionine-dependent methyltransferases"/>
    <property type="match status" value="1"/>
</dbReference>
<sequence length="382" mass="42865">MGTLKSNGNRTYMRSGMVFSGWPQHTPDDVAASQFARATQEMLTALSSEDFERIKDGKRPWLLDWRGHSGQGVASVDYATLRATNPELQALRQRYAGLNSGTPPVWAPGYVTPEDLLYFRGDNCYVWQFQANNTPEKHALTHSYLKTIDTLSLLDTLTEDGDFGVFTFPASDTDQDGNQRLVSRDLLDSVCELLFLQRTLQISRWPGLKVLDIGAGYGRLAYRAVTAFSNIDTYFCIDAIPESTFVSSYYLSRKGAERTRVVALDDQQDLVPGTIKLAVNIHSFSECAVEAVAYWVSRCAELKIEYLFIVPNAHEEGRYAVLLDDGTDINPLLAQYGYHLCHAEPKYRNPEVQIYGVSPAWYYLFRAAETRDAQPAPAPPRA</sequence>
<reference evidence="1 2" key="1">
    <citation type="submission" date="2017-02" db="EMBL/GenBank/DDBJ databases">
        <title>The new phylogeny of genus Mycobacterium.</title>
        <authorList>
            <person name="Tortoli E."/>
            <person name="Trovato A."/>
            <person name="Cirillo D.M."/>
        </authorList>
    </citation>
    <scope>NUCLEOTIDE SEQUENCE [LARGE SCALE GENOMIC DNA]</scope>
    <source>
        <strain evidence="1 2">DSM 45000</strain>
    </source>
</reference>
<keyword evidence="2" id="KW-1185">Reference proteome</keyword>
<dbReference type="NCBIfam" id="TIGR04371">
    <property type="entry name" value="methyltran_NanM"/>
    <property type="match status" value="1"/>
</dbReference>
<protein>
    <recommendedName>
        <fullName evidence="3">Sugar O-methyltransferase</fullName>
    </recommendedName>
</protein>
<dbReference type="InterPro" id="IPR029063">
    <property type="entry name" value="SAM-dependent_MTases_sf"/>
</dbReference>
<dbReference type="EMBL" id="MVIE01000034">
    <property type="protein sequence ID" value="ORB35930.1"/>
    <property type="molecule type" value="Genomic_DNA"/>
</dbReference>
<accession>A0A1X0I5M3</accession>
<dbReference type="Proteomes" id="UP000192513">
    <property type="component" value="Unassembled WGS sequence"/>
</dbReference>
<evidence type="ECO:0000313" key="1">
    <source>
        <dbReference type="EMBL" id="ORB35930.1"/>
    </source>
</evidence>
<name>A0A1X0I5M3_9MYCO</name>
<evidence type="ECO:0008006" key="3">
    <source>
        <dbReference type="Google" id="ProtNLM"/>
    </source>
</evidence>